<gene>
    <name evidence="2" type="ORF">M8523_04785</name>
</gene>
<accession>A0AA41YUW3</accession>
<organism evidence="2 3">
    <name type="scientific">Lichenifustis flavocetrariae</name>
    <dbReference type="NCBI Taxonomy" id="2949735"/>
    <lineage>
        <taxon>Bacteria</taxon>
        <taxon>Pseudomonadati</taxon>
        <taxon>Pseudomonadota</taxon>
        <taxon>Alphaproteobacteria</taxon>
        <taxon>Hyphomicrobiales</taxon>
        <taxon>Lichenihabitantaceae</taxon>
        <taxon>Lichenifustis</taxon>
    </lineage>
</organism>
<feature type="transmembrane region" description="Helical" evidence="1">
    <location>
        <begin position="60"/>
        <end position="81"/>
    </location>
</feature>
<keyword evidence="1" id="KW-0472">Membrane</keyword>
<evidence type="ECO:0000256" key="1">
    <source>
        <dbReference type="SAM" id="Phobius"/>
    </source>
</evidence>
<comment type="caution">
    <text evidence="2">The sequence shown here is derived from an EMBL/GenBank/DDBJ whole genome shotgun (WGS) entry which is preliminary data.</text>
</comment>
<evidence type="ECO:0000313" key="2">
    <source>
        <dbReference type="EMBL" id="MCW6507333.1"/>
    </source>
</evidence>
<reference evidence="2" key="1">
    <citation type="submission" date="2022-05" db="EMBL/GenBank/DDBJ databases">
        <authorList>
            <person name="Pankratov T."/>
        </authorList>
    </citation>
    <scope>NUCLEOTIDE SEQUENCE</scope>
    <source>
        <strain evidence="2">BP6-180914</strain>
    </source>
</reference>
<name>A0AA41YUW3_9HYPH</name>
<dbReference type="RefSeq" id="WP_282583689.1">
    <property type="nucleotide sequence ID" value="NZ_JAMOIM010000002.1"/>
</dbReference>
<dbReference type="Gene3D" id="1.10.3730.20">
    <property type="match status" value="1"/>
</dbReference>
<feature type="transmembrane region" description="Helical" evidence="1">
    <location>
        <begin position="35"/>
        <end position="53"/>
    </location>
</feature>
<protein>
    <submittedName>
        <fullName evidence="2">Uncharacterized protein</fullName>
    </submittedName>
</protein>
<dbReference type="EMBL" id="JAMOIM010000002">
    <property type="protein sequence ID" value="MCW6507333.1"/>
    <property type="molecule type" value="Genomic_DNA"/>
</dbReference>
<feature type="transmembrane region" description="Helical" evidence="1">
    <location>
        <begin position="87"/>
        <end position="109"/>
    </location>
</feature>
<sequence length="111" mass="11312">MSGVALIQLGAATITFIAAASMAKAWAVAPSLAKAIFTLLLYSGGNILMMRLIRLLGMATAFSVSAVLQLVAVNLVALLFYGERVNLPQGVGIVLAIVAVALVSLGPGLNS</sequence>
<keyword evidence="1" id="KW-0812">Transmembrane</keyword>
<proteinExistence type="predicted"/>
<dbReference type="Proteomes" id="UP001165667">
    <property type="component" value="Unassembled WGS sequence"/>
</dbReference>
<keyword evidence="3" id="KW-1185">Reference proteome</keyword>
<evidence type="ECO:0000313" key="3">
    <source>
        <dbReference type="Proteomes" id="UP001165667"/>
    </source>
</evidence>
<dbReference type="InterPro" id="IPR037185">
    <property type="entry name" value="EmrE-like"/>
</dbReference>
<keyword evidence="1" id="KW-1133">Transmembrane helix</keyword>
<dbReference type="AlphaFoldDB" id="A0AA41YUW3"/>
<dbReference type="SUPFAM" id="SSF103481">
    <property type="entry name" value="Multidrug resistance efflux transporter EmrE"/>
    <property type="match status" value="1"/>
</dbReference>